<dbReference type="SUPFAM" id="SSF55895">
    <property type="entry name" value="Ribonuclease Rh-like"/>
    <property type="match status" value="1"/>
</dbReference>
<dbReference type="PANTHER" id="PTHR11240:SF22">
    <property type="entry name" value="RIBONUCLEASE T2"/>
    <property type="match status" value="1"/>
</dbReference>
<evidence type="ECO:0000313" key="2">
    <source>
        <dbReference type="EMBL" id="QHS80796.1"/>
    </source>
</evidence>
<dbReference type="AlphaFoldDB" id="A0A6C0AMF4"/>
<protein>
    <submittedName>
        <fullName evidence="2">Uncharacterized protein</fullName>
    </submittedName>
</protein>
<dbReference type="InterPro" id="IPR036430">
    <property type="entry name" value="RNase_T2-like_sf"/>
</dbReference>
<dbReference type="GO" id="GO:0006401">
    <property type="term" value="P:RNA catabolic process"/>
    <property type="evidence" value="ECO:0007669"/>
    <property type="project" value="UniProtKB-ARBA"/>
</dbReference>
<organism evidence="2">
    <name type="scientific">viral metagenome</name>
    <dbReference type="NCBI Taxonomy" id="1070528"/>
    <lineage>
        <taxon>unclassified sequences</taxon>
        <taxon>metagenomes</taxon>
        <taxon>organismal metagenomes</taxon>
    </lineage>
</organism>
<dbReference type="EMBL" id="MN740720">
    <property type="protein sequence ID" value="QHS80796.1"/>
    <property type="molecule type" value="Genomic_DNA"/>
</dbReference>
<sequence>MNNFIFSSLVYYLSLQRCSKYNDFSIHGLWPDYIDGGYPQFCTNQQFNLSTIEPIMDDLNKYWNSCTGKSDTFWKHEFEKHGTCFDPPTTEFDYFNNTLTTFHKLKNDGTIDKLCHDKFNCMIELPNYNIYTNYS</sequence>
<dbReference type="InterPro" id="IPR018188">
    <property type="entry name" value="RNase_T2_His_AS_1"/>
</dbReference>
<dbReference type="InterPro" id="IPR001568">
    <property type="entry name" value="RNase_T2-like"/>
</dbReference>
<dbReference type="InterPro" id="IPR033130">
    <property type="entry name" value="RNase_T2_His_AS_2"/>
</dbReference>
<dbReference type="Pfam" id="PF00445">
    <property type="entry name" value="Ribonuclease_T2"/>
    <property type="match status" value="1"/>
</dbReference>
<comment type="similarity">
    <text evidence="1">Belongs to the RNase T2 family.</text>
</comment>
<evidence type="ECO:0000256" key="1">
    <source>
        <dbReference type="ARBA" id="ARBA00007469"/>
    </source>
</evidence>
<dbReference type="PROSITE" id="PS00530">
    <property type="entry name" value="RNASE_T2_1"/>
    <property type="match status" value="1"/>
</dbReference>
<proteinExistence type="inferred from homology"/>
<dbReference type="GO" id="GO:0033897">
    <property type="term" value="F:ribonuclease T2 activity"/>
    <property type="evidence" value="ECO:0007669"/>
    <property type="project" value="InterPro"/>
</dbReference>
<dbReference type="GO" id="GO:0003723">
    <property type="term" value="F:RNA binding"/>
    <property type="evidence" value="ECO:0007669"/>
    <property type="project" value="InterPro"/>
</dbReference>
<dbReference type="PANTHER" id="PTHR11240">
    <property type="entry name" value="RIBONUCLEASE T2"/>
    <property type="match status" value="1"/>
</dbReference>
<dbReference type="PROSITE" id="PS00531">
    <property type="entry name" value="RNASE_T2_2"/>
    <property type="match status" value="1"/>
</dbReference>
<reference evidence="2" key="1">
    <citation type="journal article" date="2020" name="Nature">
        <title>Giant virus diversity and host interactions through global metagenomics.</title>
        <authorList>
            <person name="Schulz F."/>
            <person name="Roux S."/>
            <person name="Paez-Espino D."/>
            <person name="Jungbluth S."/>
            <person name="Walsh D.A."/>
            <person name="Denef V.J."/>
            <person name="McMahon K.D."/>
            <person name="Konstantinidis K.T."/>
            <person name="Eloe-Fadrosh E.A."/>
            <person name="Kyrpides N.C."/>
            <person name="Woyke T."/>
        </authorList>
    </citation>
    <scope>NUCLEOTIDE SEQUENCE</scope>
    <source>
        <strain evidence="2">GVMAG-S-1091796-13</strain>
    </source>
</reference>
<dbReference type="Gene3D" id="3.90.730.10">
    <property type="entry name" value="Ribonuclease T2-like"/>
    <property type="match status" value="1"/>
</dbReference>
<accession>A0A6C0AMF4</accession>
<name>A0A6C0AMF4_9ZZZZ</name>